<dbReference type="OrthoDB" id="1729737at2759"/>
<feature type="compositionally biased region" description="Acidic residues" evidence="1">
    <location>
        <begin position="652"/>
        <end position="681"/>
    </location>
</feature>
<evidence type="ECO:0008006" key="6">
    <source>
        <dbReference type="Google" id="ProtNLM"/>
    </source>
</evidence>
<dbReference type="Pfam" id="PF13768">
    <property type="entry name" value="VWA_3"/>
    <property type="match status" value="1"/>
</dbReference>
<feature type="region of interest" description="Disordered" evidence="1">
    <location>
        <begin position="648"/>
        <end position="757"/>
    </location>
</feature>
<dbReference type="InterPro" id="IPR002035">
    <property type="entry name" value="VWF_A"/>
</dbReference>
<dbReference type="Pfam" id="PF08487">
    <property type="entry name" value="VIT"/>
    <property type="match status" value="1"/>
</dbReference>
<reference evidence="4 5" key="1">
    <citation type="journal article" date="2012" name="Proc. Natl. Acad. Sci. U.S.A.">
        <title>Comparative genomics of Ceriporiopsis subvermispora and Phanerochaete chrysosporium provide insight into selective ligninolysis.</title>
        <authorList>
            <person name="Fernandez-Fueyo E."/>
            <person name="Ruiz-Duenas F.J."/>
            <person name="Ferreira P."/>
            <person name="Floudas D."/>
            <person name="Hibbett D.S."/>
            <person name="Canessa P."/>
            <person name="Larrondo L.F."/>
            <person name="James T.Y."/>
            <person name="Seelenfreund D."/>
            <person name="Lobos S."/>
            <person name="Polanco R."/>
            <person name="Tello M."/>
            <person name="Honda Y."/>
            <person name="Watanabe T."/>
            <person name="Watanabe T."/>
            <person name="Ryu J.S."/>
            <person name="Kubicek C.P."/>
            <person name="Schmoll M."/>
            <person name="Gaskell J."/>
            <person name="Hammel K.E."/>
            <person name="St John F.J."/>
            <person name="Vanden Wymelenberg A."/>
            <person name="Sabat G."/>
            <person name="Splinter BonDurant S."/>
            <person name="Syed K."/>
            <person name="Yadav J.S."/>
            <person name="Doddapaneni H."/>
            <person name="Subramanian V."/>
            <person name="Lavin J.L."/>
            <person name="Oguiza J.A."/>
            <person name="Perez G."/>
            <person name="Pisabarro A.G."/>
            <person name="Ramirez L."/>
            <person name="Santoyo F."/>
            <person name="Master E."/>
            <person name="Coutinho P.M."/>
            <person name="Henrissat B."/>
            <person name="Lombard V."/>
            <person name="Magnuson J.K."/>
            <person name="Kuees U."/>
            <person name="Hori C."/>
            <person name="Igarashi K."/>
            <person name="Samejima M."/>
            <person name="Held B.W."/>
            <person name="Barry K.W."/>
            <person name="LaButti K.M."/>
            <person name="Lapidus A."/>
            <person name="Lindquist E.A."/>
            <person name="Lucas S.M."/>
            <person name="Riley R."/>
            <person name="Salamov A.A."/>
            <person name="Hoffmeister D."/>
            <person name="Schwenk D."/>
            <person name="Hadar Y."/>
            <person name="Yarden O."/>
            <person name="de Vries R.P."/>
            <person name="Wiebenga A."/>
            <person name="Stenlid J."/>
            <person name="Eastwood D."/>
            <person name="Grigoriev I.V."/>
            <person name="Berka R.M."/>
            <person name="Blanchette R.A."/>
            <person name="Kersten P."/>
            <person name="Martinez A.T."/>
            <person name="Vicuna R."/>
            <person name="Cullen D."/>
        </authorList>
    </citation>
    <scope>NUCLEOTIDE SEQUENCE [LARGE SCALE GENOMIC DNA]</scope>
    <source>
        <strain evidence="4 5">B</strain>
    </source>
</reference>
<dbReference type="SUPFAM" id="SSF48371">
    <property type="entry name" value="ARM repeat"/>
    <property type="match status" value="1"/>
</dbReference>
<dbReference type="SMART" id="SM00327">
    <property type="entry name" value="VWA"/>
    <property type="match status" value="1"/>
</dbReference>
<dbReference type="PANTHER" id="PTHR45737:SF6">
    <property type="entry name" value="VON WILLEBRAND FACTOR A DOMAIN-CONTAINING PROTEIN 5A"/>
    <property type="match status" value="1"/>
</dbReference>
<evidence type="ECO:0000259" key="3">
    <source>
        <dbReference type="PROSITE" id="PS51468"/>
    </source>
</evidence>
<dbReference type="PROSITE" id="PS51468">
    <property type="entry name" value="VIT"/>
    <property type="match status" value="1"/>
</dbReference>
<name>M2R7F1_CERS8</name>
<dbReference type="SUPFAM" id="SSF53300">
    <property type="entry name" value="vWA-like"/>
    <property type="match status" value="1"/>
</dbReference>
<accession>M2R7F1</accession>
<evidence type="ECO:0000256" key="1">
    <source>
        <dbReference type="SAM" id="MobiDB-lite"/>
    </source>
</evidence>
<protein>
    <recommendedName>
        <fullName evidence="6">VIT domain-containing protein</fullName>
    </recommendedName>
</protein>
<dbReference type="SMART" id="SM00609">
    <property type="entry name" value="VIT"/>
    <property type="match status" value="1"/>
</dbReference>
<feature type="compositionally biased region" description="Low complexity" evidence="1">
    <location>
        <begin position="734"/>
        <end position="753"/>
    </location>
</feature>
<proteinExistence type="predicted"/>
<dbReference type="Proteomes" id="UP000016930">
    <property type="component" value="Unassembled WGS sequence"/>
</dbReference>
<dbReference type="InterPro" id="IPR016024">
    <property type="entry name" value="ARM-type_fold"/>
</dbReference>
<dbReference type="HOGENOM" id="CLU_003826_2_0_1"/>
<evidence type="ECO:0000259" key="2">
    <source>
        <dbReference type="PROSITE" id="PS50234"/>
    </source>
</evidence>
<dbReference type="STRING" id="914234.M2R7F1"/>
<sequence length="888" mass="95210">MGKPFGFGGVASDGKLLFLPLSSVSVDASIFDVSALVIITQKYRNSSANGQLTTARYLFPIPEGASICAFKIELSNGSSVSGVVQETETAKKVYQDAVDQGEWAGLAYEITADVFAISVGSIPVGQDATVKITFATVVPDDESALMNQIRFALPTYIGERYGAAPAEVSQERSSDKAAMLSFRATIFLTSKVVGVTSPSHDIIVGTSKKIQSKPAPLYSTTVQLRDPTPFDQDLVLSIQAEKLDAPRCVAEVDEIAKTVAVSLTLVPRFGAPDVDSQEYVFLIDRSGSMDWEYRIDYAKDALQHLIKGLPSDNTYFNIVSFGSSHSSFATTSVKYDRQSVSNASKHIDSMTADMGGTEIEDALSFVFSQRMRTIPTAVIVLTDGDVWHAENVITTVRNAVSGAPSTAFVRVFSLGIGSGASTALCEGIARTGRGICYMTTKSEEIKDRCSKLLRAARAQPYGSASGLKIDWGYDTVARAEKAKAPVTTKPKPKKVNLFDSGYDPLSSGADTGLKFVLPPPPDVLQAPTQVPNLYPGNRFLVSAILSNTTEVPEEVTLSGTLPDGTEIEVPPFKVAYVVARTDERPPLLHTLAAHRVIRTLEDGDITSLGLSDEGDSDLHDEIVKAAVVQYGVRFSLATRFTSFVAVQKKDDDNEEDDDDDSEDSDDDDDDDDEDIDADEDDRMANNLLSLSVRGPAQRAKGRTRAPAASSRAMMSFGGSAGPHAPKSDKPSTTSNAGNSKSAPAASGSSKSPSGDSQPVLIAGSDLITAVARLQEYNGSFALDDALLSLLQRRNSSLTLRRLQESIPASLRELASSASSRGGHTPSAADVERLWAAALAAAYMLVALRDSRAIWEPLWDKAQAYVCAETRCASFMFNQLVQKAREVLQ</sequence>
<dbReference type="PANTHER" id="PTHR45737">
    <property type="entry name" value="VON WILLEBRAND FACTOR A DOMAIN-CONTAINING PROTEIN 5A"/>
    <property type="match status" value="1"/>
</dbReference>
<dbReference type="EMBL" id="KB445802">
    <property type="protein sequence ID" value="EMD34616.1"/>
    <property type="molecule type" value="Genomic_DNA"/>
</dbReference>
<dbReference type="InterPro" id="IPR013694">
    <property type="entry name" value="VIT"/>
</dbReference>
<feature type="domain" description="VIT" evidence="3">
    <location>
        <begin position="5"/>
        <end position="136"/>
    </location>
</feature>
<dbReference type="AlphaFoldDB" id="M2R7F1"/>
<dbReference type="Gene3D" id="3.40.50.410">
    <property type="entry name" value="von Willebrand factor, type A domain"/>
    <property type="match status" value="1"/>
</dbReference>
<evidence type="ECO:0000313" key="4">
    <source>
        <dbReference type="EMBL" id="EMD34616.1"/>
    </source>
</evidence>
<evidence type="ECO:0000313" key="5">
    <source>
        <dbReference type="Proteomes" id="UP000016930"/>
    </source>
</evidence>
<feature type="domain" description="VWFA" evidence="2">
    <location>
        <begin position="278"/>
        <end position="452"/>
    </location>
</feature>
<feature type="compositionally biased region" description="Low complexity" evidence="1">
    <location>
        <begin position="704"/>
        <end position="715"/>
    </location>
</feature>
<organism evidence="4 5">
    <name type="scientific">Ceriporiopsis subvermispora (strain B)</name>
    <name type="common">White-rot fungus</name>
    <name type="synonym">Gelatoporia subvermispora</name>
    <dbReference type="NCBI Taxonomy" id="914234"/>
    <lineage>
        <taxon>Eukaryota</taxon>
        <taxon>Fungi</taxon>
        <taxon>Dikarya</taxon>
        <taxon>Basidiomycota</taxon>
        <taxon>Agaricomycotina</taxon>
        <taxon>Agaricomycetes</taxon>
        <taxon>Polyporales</taxon>
        <taxon>Gelatoporiaceae</taxon>
        <taxon>Gelatoporia</taxon>
    </lineage>
</organism>
<dbReference type="InterPro" id="IPR036465">
    <property type="entry name" value="vWFA_dom_sf"/>
</dbReference>
<dbReference type="PROSITE" id="PS50234">
    <property type="entry name" value="VWFA"/>
    <property type="match status" value="1"/>
</dbReference>
<gene>
    <name evidence="4" type="ORF">CERSUDRAFT_125208</name>
</gene>
<keyword evidence="5" id="KW-1185">Reference proteome</keyword>